<keyword evidence="6 7" id="KW-0472">Membrane</keyword>
<feature type="transmembrane region" description="Helical" evidence="7">
    <location>
        <begin position="440"/>
        <end position="461"/>
    </location>
</feature>
<feature type="domain" description="MacB-like periplasmic core" evidence="9">
    <location>
        <begin position="23"/>
        <end position="234"/>
    </location>
</feature>
<dbReference type="InterPro" id="IPR003838">
    <property type="entry name" value="ABC3_permease_C"/>
</dbReference>
<feature type="transmembrane region" description="Helical" evidence="7">
    <location>
        <begin position="738"/>
        <end position="762"/>
    </location>
</feature>
<dbReference type="Proteomes" id="UP000199032">
    <property type="component" value="Unassembled WGS sequence"/>
</dbReference>
<dbReference type="InterPro" id="IPR051447">
    <property type="entry name" value="Lipoprotein-release_system"/>
</dbReference>
<keyword evidence="4 7" id="KW-0812">Transmembrane</keyword>
<dbReference type="GO" id="GO:0098797">
    <property type="term" value="C:plasma membrane protein complex"/>
    <property type="evidence" value="ECO:0007669"/>
    <property type="project" value="TreeGrafter"/>
</dbReference>
<evidence type="ECO:0000313" key="11">
    <source>
        <dbReference type="Proteomes" id="UP000199032"/>
    </source>
</evidence>
<dbReference type="InterPro" id="IPR025857">
    <property type="entry name" value="MacB_PCD"/>
</dbReference>
<keyword evidence="5 7" id="KW-1133">Transmembrane helix</keyword>
<sequence>MLSFIKVVLLILLSHLRQWPLRTALTIGGVALGVSASVAVRTANVDVLSSFEQAVLTVAGPTTLEVAGGEAGLDERLITHLRTVPGVTTVSPVILQTAVRIRRDQPEQAIQVLGLDLLAEFNTRGFRVSQPTTERQMLDMIHPYSVFMGEKLATEWNLSVGDEVHLLIGTGSCRCRVAGILHGESDQRSSWERLAVMDIAAAQVTFGMVGLVDRIDLVTAPNLSVEEVAEKVRTVLPPHVTVERPVNRTSQVEQMISAFRLNLTVLSWVGLLVGMFLIYNTMAFAVAQRRREIGIYRAVGMTQGRVALLFLIEAGLFGILGGVLGSIAGMVLAQQLIALLSRTISDLYVPVSAGGSESLWAGPWFTMGVEGVLIGCVVSMIGAIGPSVDASRTATVRALAPGDYEASQQLRVGRLALMGCALLGLAGFLSWPGPIQGVPVLGYMATLCLLAGLACLAPLCVTRGTHHHRSIGPITGLPGVMRTIAVEHASRNPGRNGVTVSAFMVGLAIMIGVLVMVRSFRHTVEVWVADTVLADVVVAPSLWLRGTEIGTIGRSLPPAWTTILSSIPEVAAVDTYRDVRITLQGHRVAVVSRDLRLHAQWSQYLVRNGDSSEQLNRAAEIGGLLVSEVLADRLGVREGSSLDIMTPSGVRQFPIVAVFYDYSTDGGKLLMDRALYQSLWHDEFVTVFPVYLRERASLDRVRARIGEQLSVVTKGGLPPLVISNTELRKEILEIFDRTFLLTYVLEAIAVVIAMLGIVNTLITSVLERRREFATLRAIGGSPGQIQQLVLWEAIYLGAIGIVLGLIGGGLLSLLLIKVINKQSFGWTIQMIIPIGSLLQAVALAVLATLVAGYFPARWAARQPVVEGLRDE</sequence>
<dbReference type="GO" id="GO:0044874">
    <property type="term" value="P:lipoprotein localization to outer membrane"/>
    <property type="evidence" value="ECO:0007669"/>
    <property type="project" value="TreeGrafter"/>
</dbReference>
<dbReference type="STRING" id="1742972.COMA1_80053"/>
<dbReference type="AlphaFoldDB" id="A0A0S4LPI6"/>
<comment type="subcellular location">
    <subcellularLocation>
        <location evidence="1">Cell membrane</location>
        <topology evidence="1">Multi-pass membrane protein</topology>
    </subcellularLocation>
</comment>
<evidence type="ECO:0000256" key="2">
    <source>
        <dbReference type="ARBA" id="ARBA00005236"/>
    </source>
</evidence>
<feature type="transmembrane region" description="Helical" evidence="7">
    <location>
        <begin position="793"/>
        <end position="816"/>
    </location>
</feature>
<feature type="transmembrane region" description="Helical" evidence="7">
    <location>
        <begin position="498"/>
        <end position="520"/>
    </location>
</feature>
<feature type="transmembrane region" description="Helical" evidence="7">
    <location>
        <begin position="828"/>
        <end position="854"/>
    </location>
</feature>
<keyword evidence="3" id="KW-1003">Cell membrane</keyword>
<dbReference type="PANTHER" id="PTHR30489">
    <property type="entry name" value="LIPOPROTEIN-RELEASING SYSTEM TRANSMEMBRANE PROTEIN LOLE"/>
    <property type="match status" value="1"/>
</dbReference>
<evidence type="ECO:0000259" key="8">
    <source>
        <dbReference type="Pfam" id="PF02687"/>
    </source>
</evidence>
<name>A0A0S4LPI6_9BACT</name>
<evidence type="ECO:0000256" key="7">
    <source>
        <dbReference type="SAM" id="Phobius"/>
    </source>
</evidence>
<evidence type="ECO:0000256" key="3">
    <source>
        <dbReference type="ARBA" id="ARBA00022475"/>
    </source>
</evidence>
<feature type="domain" description="ABC3 transporter permease C-terminal" evidence="8">
    <location>
        <begin position="747"/>
        <end position="862"/>
    </location>
</feature>
<feature type="transmembrane region" description="Helical" evidence="7">
    <location>
        <begin position="415"/>
        <end position="434"/>
    </location>
</feature>
<accession>A0A0S4LPI6</accession>
<organism evidence="10 11">
    <name type="scientific">Candidatus Nitrospira nitrosa</name>
    <dbReference type="NCBI Taxonomy" id="1742972"/>
    <lineage>
        <taxon>Bacteria</taxon>
        <taxon>Pseudomonadati</taxon>
        <taxon>Nitrospirota</taxon>
        <taxon>Nitrospiria</taxon>
        <taxon>Nitrospirales</taxon>
        <taxon>Nitrospiraceae</taxon>
        <taxon>Nitrospira</taxon>
    </lineage>
</organism>
<proteinExistence type="inferred from homology"/>
<dbReference type="Pfam" id="PF12704">
    <property type="entry name" value="MacB_PCD"/>
    <property type="match status" value="1"/>
</dbReference>
<comment type="similarity">
    <text evidence="2">Belongs to the ABC-4 integral membrane protein family. LolC/E subfamily.</text>
</comment>
<evidence type="ECO:0000313" key="10">
    <source>
        <dbReference type="EMBL" id="CUS39495.1"/>
    </source>
</evidence>
<evidence type="ECO:0000256" key="5">
    <source>
        <dbReference type="ARBA" id="ARBA00022989"/>
    </source>
</evidence>
<evidence type="ECO:0000259" key="9">
    <source>
        <dbReference type="Pfam" id="PF12704"/>
    </source>
</evidence>
<evidence type="ECO:0000256" key="4">
    <source>
        <dbReference type="ARBA" id="ARBA00022692"/>
    </source>
</evidence>
<feature type="transmembrane region" description="Helical" evidence="7">
    <location>
        <begin position="364"/>
        <end position="384"/>
    </location>
</feature>
<gene>
    <name evidence="10" type="ORF">COMA1_80053</name>
</gene>
<keyword evidence="11" id="KW-1185">Reference proteome</keyword>
<feature type="transmembrane region" description="Helical" evidence="7">
    <location>
        <begin position="265"/>
        <end position="287"/>
    </location>
</feature>
<dbReference type="Pfam" id="PF02687">
    <property type="entry name" value="FtsX"/>
    <property type="match status" value="2"/>
</dbReference>
<dbReference type="PANTHER" id="PTHR30489:SF0">
    <property type="entry name" value="LIPOPROTEIN-RELEASING SYSTEM TRANSMEMBRANE PROTEIN LOLE"/>
    <property type="match status" value="1"/>
</dbReference>
<protein>
    <submittedName>
        <fullName evidence="10">Putative ABC transporter, permease component</fullName>
    </submittedName>
</protein>
<reference evidence="10 11" key="1">
    <citation type="submission" date="2015-10" db="EMBL/GenBank/DDBJ databases">
        <authorList>
            <person name="Gilbert D.G."/>
        </authorList>
    </citation>
    <scope>NUCLEOTIDE SEQUENCE [LARGE SCALE GENOMIC DNA]</scope>
    <source>
        <strain evidence="10">COMA1</strain>
    </source>
</reference>
<feature type="transmembrane region" description="Helical" evidence="7">
    <location>
        <begin position="308"/>
        <end position="333"/>
    </location>
</feature>
<evidence type="ECO:0000256" key="1">
    <source>
        <dbReference type="ARBA" id="ARBA00004651"/>
    </source>
</evidence>
<evidence type="ECO:0000256" key="6">
    <source>
        <dbReference type="ARBA" id="ARBA00023136"/>
    </source>
</evidence>
<dbReference type="EMBL" id="CZQA01000014">
    <property type="protein sequence ID" value="CUS39495.1"/>
    <property type="molecule type" value="Genomic_DNA"/>
</dbReference>
<feature type="domain" description="ABC3 transporter permease C-terminal" evidence="8">
    <location>
        <begin position="265"/>
        <end position="367"/>
    </location>
</feature>